<dbReference type="Proteomes" id="UP001459277">
    <property type="component" value="Unassembled WGS sequence"/>
</dbReference>
<dbReference type="AlphaFoldDB" id="A0AAW2CIX3"/>
<comment type="caution">
    <text evidence="1">The sequence shown here is derived from an EMBL/GenBank/DDBJ whole genome shotgun (WGS) entry which is preliminary data.</text>
</comment>
<name>A0AAW2CIX3_9ROSI</name>
<keyword evidence="2" id="KW-1185">Reference proteome</keyword>
<reference evidence="1 2" key="1">
    <citation type="submission" date="2024-01" db="EMBL/GenBank/DDBJ databases">
        <title>A telomere-to-telomere, gap-free genome of sweet tea (Lithocarpus litseifolius).</title>
        <authorList>
            <person name="Zhou J."/>
        </authorList>
    </citation>
    <scope>NUCLEOTIDE SEQUENCE [LARGE SCALE GENOMIC DNA]</scope>
    <source>
        <strain evidence="1">Zhou-2022a</strain>
        <tissue evidence="1">Leaf</tissue>
    </source>
</reference>
<protein>
    <submittedName>
        <fullName evidence="1">Uncharacterized protein</fullName>
    </submittedName>
</protein>
<proteinExistence type="predicted"/>
<evidence type="ECO:0000313" key="2">
    <source>
        <dbReference type="Proteomes" id="UP001459277"/>
    </source>
</evidence>
<evidence type="ECO:0000313" key="1">
    <source>
        <dbReference type="EMBL" id="KAK9998176.1"/>
    </source>
</evidence>
<gene>
    <name evidence="1" type="ORF">SO802_017779</name>
</gene>
<organism evidence="1 2">
    <name type="scientific">Lithocarpus litseifolius</name>
    <dbReference type="NCBI Taxonomy" id="425828"/>
    <lineage>
        <taxon>Eukaryota</taxon>
        <taxon>Viridiplantae</taxon>
        <taxon>Streptophyta</taxon>
        <taxon>Embryophyta</taxon>
        <taxon>Tracheophyta</taxon>
        <taxon>Spermatophyta</taxon>
        <taxon>Magnoliopsida</taxon>
        <taxon>eudicotyledons</taxon>
        <taxon>Gunneridae</taxon>
        <taxon>Pentapetalae</taxon>
        <taxon>rosids</taxon>
        <taxon>fabids</taxon>
        <taxon>Fagales</taxon>
        <taxon>Fagaceae</taxon>
        <taxon>Lithocarpus</taxon>
    </lineage>
</organism>
<accession>A0AAW2CIX3</accession>
<sequence>MENTQELVGPNVLNRQYDHLSIGMRCKSSVSHYLIRAFSSVSTHLSSVSLKNHRFPSFVAYISIIAIIPDRWERIGEAYDHAWGIMDKFSPPIHPPIPLLVRSTEFVVDTTHSLVRDANLDECSEHEIEALGDSGLFDMIRALVRMSSFQIRFPGREASVKCLKTHLGAKEDKVQGYKEAVCLLNTLEH</sequence>
<dbReference type="EMBL" id="JAZDWU010000006">
    <property type="protein sequence ID" value="KAK9998176.1"/>
    <property type="molecule type" value="Genomic_DNA"/>
</dbReference>